<protein>
    <submittedName>
        <fullName evidence="1">Uncharacterized protein</fullName>
    </submittedName>
</protein>
<sequence>MHDKLYLPVMKALRWVVVLISGEEETVTRGWLTGVTLLAGDGGRQETGSRPLKIVVLRGFYGNRGRNLDGVGEFYSMFYG</sequence>
<dbReference type="EMBL" id="JBBPBK010000002">
    <property type="protein sequence ID" value="KAK9289633.1"/>
    <property type="molecule type" value="Genomic_DNA"/>
</dbReference>
<evidence type="ECO:0000313" key="2">
    <source>
        <dbReference type="Proteomes" id="UP001415857"/>
    </source>
</evidence>
<reference evidence="1 2" key="1">
    <citation type="journal article" date="2024" name="Plant J.">
        <title>Genome sequences and population genomics reveal climatic adaptation and genomic divergence between two closely related sweetgum species.</title>
        <authorList>
            <person name="Xu W.Q."/>
            <person name="Ren C.Q."/>
            <person name="Zhang X.Y."/>
            <person name="Comes H.P."/>
            <person name="Liu X.H."/>
            <person name="Li Y.G."/>
            <person name="Kettle C.J."/>
            <person name="Jalonen R."/>
            <person name="Gaisberger H."/>
            <person name="Ma Y.Z."/>
            <person name="Qiu Y.X."/>
        </authorList>
    </citation>
    <scope>NUCLEOTIDE SEQUENCE [LARGE SCALE GENOMIC DNA]</scope>
    <source>
        <strain evidence="1">Hangzhou</strain>
    </source>
</reference>
<comment type="caution">
    <text evidence="1">The sequence shown here is derived from an EMBL/GenBank/DDBJ whole genome shotgun (WGS) entry which is preliminary data.</text>
</comment>
<dbReference type="AlphaFoldDB" id="A0AAP0S5E6"/>
<dbReference type="Proteomes" id="UP001415857">
    <property type="component" value="Unassembled WGS sequence"/>
</dbReference>
<organism evidence="1 2">
    <name type="scientific">Liquidambar formosana</name>
    <name type="common">Formosan gum</name>
    <dbReference type="NCBI Taxonomy" id="63359"/>
    <lineage>
        <taxon>Eukaryota</taxon>
        <taxon>Viridiplantae</taxon>
        <taxon>Streptophyta</taxon>
        <taxon>Embryophyta</taxon>
        <taxon>Tracheophyta</taxon>
        <taxon>Spermatophyta</taxon>
        <taxon>Magnoliopsida</taxon>
        <taxon>eudicotyledons</taxon>
        <taxon>Gunneridae</taxon>
        <taxon>Pentapetalae</taxon>
        <taxon>Saxifragales</taxon>
        <taxon>Altingiaceae</taxon>
        <taxon>Liquidambar</taxon>
    </lineage>
</organism>
<proteinExistence type="predicted"/>
<gene>
    <name evidence="1" type="ORF">L1049_007791</name>
</gene>
<accession>A0AAP0S5E6</accession>
<keyword evidence="2" id="KW-1185">Reference proteome</keyword>
<name>A0AAP0S5E6_LIQFO</name>
<evidence type="ECO:0000313" key="1">
    <source>
        <dbReference type="EMBL" id="KAK9289633.1"/>
    </source>
</evidence>